<dbReference type="RefSeq" id="WP_185763049.1">
    <property type="nucleotide sequence ID" value="NZ_RIBP01000001.1"/>
</dbReference>
<organism evidence="2 3">
    <name type="scientific">Niallia circulans</name>
    <name type="common">Bacillus circulans</name>
    <dbReference type="NCBI Taxonomy" id="1397"/>
    <lineage>
        <taxon>Bacteria</taxon>
        <taxon>Bacillati</taxon>
        <taxon>Bacillota</taxon>
        <taxon>Bacilli</taxon>
        <taxon>Bacillales</taxon>
        <taxon>Bacillaceae</taxon>
        <taxon>Niallia</taxon>
    </lineage>
</organism>
<dbReference type="SUPFAM" id="SSF51658">
    <property type="entry name" value="Xylose isomerase-like"/>
    <property type="match status" value="1"/>
</dbReference>
<dbReference type="GO" id="GO:0016853">
    <property type="term" value="F:isomerase activity"/>
    <property type="evidence" value="ECO:0007669"/>
    <property type="project" value="UniProtKB-KW"/>
</dbReference>
<dbReference type="PANTHER" id="PTHR12110">
    <property type="entry name" value="HYDROXYPYRUVATE ISOMERASE"/>
    <property type="match status" value="1"/>
</dbReference>
<feature type="domain" description="Xylose isomerase-like TIM barrel" evidence="1">
    <location>
        <begin position="14"/>
        <end position="246"/>
    </location>
</feature>
<dbReference type="InterPro" id="IPR013022">
    <property type="entry name" value="Xyl_isomerase-like_TIM-brl"/>
</dbReference>
<comment type="caution">
    <text evidence="2">The sequence shown here is derived from an EMBL/GenBank/DDBJ whole genome shotgun (WGS) entry which is preliminary data.</text>
</comment>
<dbReference type="InterPro" id="IPR036237">
    <property type="entry name" value="Xyl_isomerase-like_sf"/>
</dbReference>
<dbReference type="Gene3D" id="3.20.20.150">
    <property type="entry name" value="Divalent-metal-dependent TIM barrel enzymes"/>
    <property type="match status" value="1"/>
</dbReference>
<sequence length="263" mass="30076">MKLGIIAKPIEKSFQEAKMMGLEFIELCVNEGDDVEEFYEGRQNLFRWIEEYGIDIGSIGRWKSHRINQSGEVIQEELDRCFRLIDIARESGCKNFVAGCNYVGELSYYANCSAAIEFYSRLIEYAKPKGVKVSSVNCRKENFVNNPKSWGIIHGHLADLGIKYDPSHSYYDGGDYLKETLDWGHRFEHVHLKGSLMVNGIRVDDPPAGLDQTDWGSFISLLRARGYTGGLSIEPHSSFYTEEDAYKGTLYTIKYMNKILFKD</sequence>
<dbReference type="Pfam" id="PF01261">
    <property type="entry name" value="AP_endonuc_2"/>
    <property type="match status" value="1"/>
</dbReference>
<dbReference type="AlphaFoldDB" id="A0A553SRJ6"/>
<evidence type="ECO:0000313" key="2">
    <source>
        <dbReference type="EMBL" id="TRZ39614.1"/>
    </source>
</evidence>
<evidence type="ECO:0000259" key="1">
    <source>
        <dbReference type="Pfam" id="PF01261"/>
    </source>
</evidence>
<gene>
    <name evidence="2" type="ORF">CEQ21_01205</name>
</gene>
<name>A0A553SRJ6_NIACI</name>
<reference evidence="3" key="1">
    <citation type="submission" date="2018-10" db="EMBL/GenBank/DDBJ databases">
        <title>FDA dAtabase for Regulatory Grade micrObial Sequences (FDA-ARGOS): Supporting development and validation of Infectious Disease Dx tests.</title>
        <authorList>
            <person name="Minogue T."/>
            <person name="Wolcott M."/>
            <person name="Wasieloski L."/>
            <person name="Aguilar W."/>
            <person name="Moore D."/>
            <person name="Tallon L."/>
            <person name="Sadzewicz L."/>
            <person name="Sengamalay N."/>
            <person name="Ott S."/>
            <person name="Godinez A."/>
            <person name="Nagaraj S."/>
            <person name="Vavikolanu K."/>
            <person name="Vyas G."/>
            <person name="Nadendla S."/>
            <person name="George J."/>
            <person name="Sichtig H."/>
        </authorList>
    </citation>
    <scope>NUCLEOTIDE SEQUENCE [LARGE SCALE GENOMIC DNA]</scope>
    <source>
        <strain evidence="3">FDAARGOS_343</strain>
    </source>
</reference>
<protein>
    <submittedName>
        <fullName evidence="2">Sugar phosphate isomerase/epimerase</fullName>
    </submittedName>
</protein>
<dbReference type="PANTHER" id="PTHR12110:SF21">
    <property type="entry name" value="XYLOSE ISOMERASE-LIKE TIM BARREL DOMAIN-CONTAINING PROTEIN"/>
    <property type="match status" value="1"/>
</dbReference>
<dbReference type="Proteomes" id="UP000319837">
    <property type="component" value="Unassembled WGS sequence"/>
</dbReference>
<accession>A0A553SRJ6</accession>
<keyword evidence="2" id="KW-0413">Isomerase</keyword>
<proteinExistence type="predicted"/>
<dbReference type="InterPro" id="IPR050312">
    <property type="entry name" value="IolE/XylAMocC-like"/>
</dbReference>
<dbReference type="EMBL" id="RIBP01000001">
    <property type="protein sequence ID" value="TRZ39614.1"/>
    <property type="molecule type" value="Genomic_DNA"/>
</dbReference>
<evidence type="ECO:0000313" key="3">
    <source>
        <dbReference type="Proteomes" id="UP000319837"/>
    </source>
</evidence>